<keyword evidence="2" id="KW-1185">Reference proteome</keyword>
<dbReference type="Proteomes" id="UP000293562">
    <property type="component" value="Unassembled WGS sequence"/>
</dbReference>
<evidence type="ECO:0000313" key="1">
    <source>
        <dbReference type="EMBL" id="RZT93536.1"/>
    </source>
</evidence>
<sequence length="1011" mass="118873">MKVEKNFSNDEIKQLWDNFGPISQAKLFECFNIHINELQDISNSYKAYFETLNKPGTKTKTDFAKLCDFNQSILELLFKSQKEGLEHDFKKMSQVYLSEIDALNLNKIINRKEKFTPYIYSKKDKLSLFFKKLSINTKFRLKVRRRKFLNIFRRIFHMDLLGLDTFHRRKIPFRNMVNYYFGIQLPKAIADNFQETMQVKSSVLLDLWQFNQDLEAEIQSQLLENQTDQVQLNSFHKSIDETIDKQKQRLIDLSNKIKDDIALANSAQFEKLDQAFLCVDTLEMSGKEFQQNNIKEEQNQIFTAIDLENQKWNNTHTTLIDDWSLDLEIAQLYFTVLDDYTRLYSKIHQFIDEHLSLNIEQLREFITSTNRRIQESTTSAKTLTDTLNTERTNITNEFIDKILAKTIKKLSGSINQDLEKFNARTISLINKVSDKRSFIKSKNYERGIRSTEINWISPKELLNFEALPHFETSIQAIKQFIEENMKKARFKLLALGTVSDFSLESAQIMLQKKKSALKSTAQVAEEGLNRALSHLDEAIELISEIKKVPQEELRQTITTFNTEIQKLKNIDTILELNLQIVKIKAIERSKKIRKDILNWILNIIPRVVDFIKKHISGTTGYISEIKKQLGLHVEKVQISHELPEFIRQTELALKKLPFVYQRLYQLTPTDEERFFVNRQTELENLDKAFSDWNKERFITTALISEKGNGATSLLKIFLSKIETDIPIIHQSSANKIYTPEAYFAFFAEIFQQKKFDSNEEIIDFLNNRTEPLILILESLHHFFIKKVNGFECQKMLFELMSRTSKKVFWIGSYTIHSWEYLKKTVGVSEHFIREIELQKFDGESLDDVIFKRNNLSGYKIKFEPSRENRQSKSFQKMNEEERQSFLRKQFFIELNQMSNGNVSLAQLYWLRSTHSVSDDTINIASLREIDVSFVKDLPREHLFAMHSLLIHDGLKIEDYARSLNLPENNCRNILIPMLEKGLLIRPKEKYNINPIIFRQVVSLLKSHNFIN</sequence>
<protein>
    <submittedName>
        <fullName evidence="1">Uncharacterized protein</fullName>
    </submittedName>
</protein>
<dbReference type="EMBL" id="SHKN01000002">
    <property type="protein sequence ID" value="RZT93536.1"/>
    <property type="molecule type" value="Genomic_DNA"/>
</dbReference>
<reference evidence="1 2" key="1">
    <citation type="submission" date="2019-02" db="EMBL/GenBank/DDBJ databases">
        <title>Genomic Encyclopedia of Type Strains, Phase IV (KMG-IV): sequencing the most valuable type-strain genomes for metagenomic binning, comparative biology and taxonomic classification.</title>
        <authorList>
            <person name="Goeker M."/>
        </authorList>
    </citation>
    <scope>NUCLEOTIDE SEQUENCE [LARGE SCALE GENOMIC DNA]</scope>
    <source>
        <strain evidence="1 2">DSM 28825</strain>
    </source>
</reference>
<dbReference type="RefSeq" id="WP_130308076.1">
    <property type="nucleotide sequence ID" value="NZ_SHKN01000002.1"/>
</dbReference>
<gene>
    <name evidence="1" type="ORF">EV201_2706</name>
</gene>
<dbReference type="OrthoDB" id="1109088at2"/>
<name>A0A4Q7V9T4_9BACT</name>
<dbReference type="AlphaFoldDB" id="A0A4Q7V9T4"/>
<organism evidence="1 2">
    <name type="scientific">Ancylomarina subtilis</name>
    <dbReference type="NCBI Taxonomy" id="1639035"/>
    <lineage>
        <taxon>Bacteria</taxon>
        <taxon>Pseudomonadati</taxon>
        <taxon>Bacteroidota</taxon>
        <taxon>Bacteroidia</taxon>
        <taxon>Marinilabiliales</taxon>
        <taxon>Marinifilaceae</taxon>
        <taxon>Ancylomarina</taxon>
    </lineage>
</organism>
<accession>A0A4Q7V9T4</accession>
<proteinExistence type="predicted"/>
<comment type="caution">
    <text evidence="1">The sequence shown here is derived from an EMBL/GenBank/DDBJ whole genome shotgun (WGS) entry which is preliminary data.</text>
</comment>
<evidence type="ECO:0000313" key="2">
    <source>
        <dbReference type="Proteomes" id="UP000293562"/>
    </source>
</evidence>